<dbReference type="PANTHER" id="PTHR10458:SF22">
    <property type="entry name" value="PEPTIDE DEFORMYLASE"/>
    <property type="match status" value="1"/>
</dbReference>
<sequence>MAIRKIVRFGDSVLEKECRKVEKFDKKLHQLLDDMKETLADADGAGLAAPQVGILRAVCVVDVGEGPIELVNPEIIATEGEQNGAEGCLSYPGEFGLVKRPMKVTVRAQDRDGNWFEKTGEALCARAFCHEIDHLHGVLFTSHVSRMLTPEELQNGIAEEEE</sequence>
<dbReference type="PANTHER" id="PTHR10458">
    <property type="entry name" value="PEPTIDE DEFORMYLASE"/>
    <property type="match status" value="1"/>
</dbReference>
<dbReference type="EMBL" id="DWXZ01000116">
    <property type="protein sequence ID" value="HJB37521.1"/>
    <property type="molecule type" value="Genomic_DNA"/>
</dbReference>
<name>A0A9D2RZ88_9FIRM</name>
<dbReference type="GO" id="GO:0042586">
    <property type="term" value="F:peptide deformylase activity"/>
    <property type="evidence" value="ECO:0007669"/>
    <property type="project" value="UniProtKB-UniRule"/>
</dbReference>
<dbReference type="AlphaFoldDB" id="A0A9D2RZ88"/>
<dbReference type="Gene3D" id="3.90.45.10">
    <property type="entry name" value="Peptide deformylase"/>
    <property type="match status" value="1"/>
</dbReference>
<keyword evidence="3 4" id="KW-0378">Hydrolase</keyword>
<dbReference type="HAMAP" id="MF_00163">
    <property type="entry name" value="Pep_deformylase"/>
    <property type="match status" value="1"/>
</dbReference>
<dbReference type="GO" id="GO:0046872">
    <property type="term" value="F:metal ion binding"/>
    <property type="evidence" value="ECO:0007669"/>
    <property type="project" value="UniProtKB-KW"/>
</dbReference>
<dbReference type="Pfam" id="PF01327">
    <property type="entry name" value="Pep_deformylase"/>
    <property type="match status" value="1"/>
</dbReference>
<dbReference type="CDD" id="cd00487">
    <property type="entry name" value="Pep_deformylase"/>
    <property type="match status" value="1"/>
</dbReference>
<comment type="caution">
    <text evidence="4">The sequence shown here is derived from an EMBL/GenBank/DDBJ whole genome shotgun (WGS) entry which is preliminary data.</text>
</comment>
<organism evidence="4 5">
    <name type="scientific">Candidatus Acutalibacter ornithocaccae</name>
    <dbReference type="NCBI Taxonomy" id="2838416"/>
    <lineage>
        <taxon>Bacteria</taxon>
        <taxon>Bacillati</taxon>
        <taxon>Bacillota</taxon>
        <taxon>Clostridia</taxon>
        <taxon>Eubacteriales</taxon>
        <taxon>Acutalibacteraceae</taxon>
        <taxon>Acutalibacter</taxon>
    </lineage>
</organism>
<evidence type="ECO:0000313" key="4">
    <source>
        <dbReference type="EMBL" id="HJB37521.1"/>
    </source>
</evidence>
<feature type="active site" evidence="3">
    <location>
        <position position="131"/>
    </location>
</feature>
<dbReference type="PRINTS" id="PR01576">
    <property type="entry name" value="PDEFORMYLASE"/>
</dbReference>
<feature type="binding site" evidence="3">
    <location>
        <position position="134"/>
    </location>
    <ligand>
        <name>Fe cation</name>
        <dbReference type="ChEBI" id="CHEBI:24875"/>
    </ligand>
</feature>
<dbReference type="InterPro" id="IPR036821">
    <property type="entry name" value="Peptide_deformylase_sf"/>
</dbReference>
<protein>
    <recommendedName>
        <fullName evidence="3">Peptide deformylase</fullName>
        <shortName evidence="3">PDF</shortName>
        <ecNumber evidence="3">3.5.1.88</ecNumber>
    </recommendedName>
    <alternativeName>
        <fullName evidence="3">Polypeptide deformylase</fullName>
    </alternativeName>
</protein>
<feature type="binding site" evidence="3">
    <location>
        <position position="130"/>
    </location>
    <ligand>
        <name>Fe cation</name>
        <dbReference type="ChEBI" id="CHEBI:24875"/>
    </ligand>
</feature>
<reference evidence="4" key="2">
    <citation type="submission" date="2021-04" db="EMBL/GenBank/DDBJ databases">
        <authorList>
            <person name="Gilroy R."/>
        </authorList>
    </citation>
    <scope>NUCLEOTIDE SEQUENCE</scope>
    <source>
        <strain evidence="4">ChiBcolR8-3208</strain>
    </source>
</reference>
<proteinExistence type="inferred from homology"/>
<dbReference type="NCBIfam" id="TIGR00079">
    <property type="entry name" value="pept_deformyl"/>
    <property type="match status" value="1"/>
</dbReference>
<dbReference type="SUPFAM" id="SSF56420">
    <property type="entry name" value="Peptide deformylase"/>
    <property type="match status" value="1"/>
</dbReference>
<gene>
    <name evidence="3 4" type="primary">def</name>
    <name evidence="4" type="ORF">H9942_05580</name>
</gene>
<dbReference type="InterPro" id="IPR023635">
    <property type="entry name" value="Peptide_deformylase"/>
</dbReference>
<evidence type="ECO:0000256" key="2">
    <source>
        <dbReference type="ARBA" id="ARBA00023004"/>
    </source>
</evidence>
<evidence type="ECO:0000313" key="5">
    <source>
        <dbReference type="Proteomes" id="UP000824214"/>
    </source>
</evidence>
<accession>A0A9D2RZ88</accession>
<keyword evidence="3" id="KW-0648">Protein biosynthesis</keyword>
<feature type="binding site" evidence="3">
    <location>
        <position position="88"/>
    </location>
    <ligand>
        <name>Fe cation</name>
        <dbReference type="ChEBI" id="CHEBI:24875"/>
    </ligand>
</feature>
<dbReference type="EC" id="3.5.1.88" evidence="3"/>
<comment type="catalytic activity">
    <reaction evidence="3">
        <text>N-terminal N-formyl-L-methionyl-[peptide] + H2O = N-terminal L-methionyl-[peptide] + formate</text>
        <dbReference type="Rhea" id="RHEA:24420"/>
        <dbReference type="Rhea" id="RHEA-COMP:10639"/>
        <dbReference type="Rhea" id="RHEA-COMP:10640"/>
        <dbReference type="ChEBI" id="CHEBI:15377"/>
        <dbReference type="ChEBI" id="CHEBI:15740"/>
        <dbReference type="ChEBI" id="CHEBI:49298"/>
        <dbReference type="ChEBI" id="CHEBI:64731"/>
        <dbReference type="EC" id="3.5.1.88"/>
    </reaction>
</comment>
<comment type="similarity">
    <text evidence="1 3">Belongs to the polypeptide deformylase family.</text>
</comment>
<evidence type="ECO:0000256" key="3">
    <source>
        <dbReference type="HAMAP-Rule" id="MF_00163"/>
    </source>
</evidence>
<comment type="function">
    <text evidence="3">Removes the formyl group from the N-terminal Met of newly synthesized proteins. Requires at least a dipeptide for an efficient rate of reaction. N-terminal L-methionine is a prerequisite for activity but the enzyme has broad specificity at other positions.</text>
</comment>
<comment type="cofactor">
    <cofactor evidence="3">
        <name>Fe(2+)</name>
        <dbReference type="ChEBI" id="CHEBI:29033"/>
    </cofactor>
    <text evidence="3">Binds 1 Fe(2+) ion.</text>
</comment>
<dbReference type="GO" id="GO:0006412">
    <property type="term" value="P:translation"/>
    <property type="evidence" value="ECO:0007669"/>
    <property type="project" value="UniProtKB-UniRule"/>
</dbReference>
<keyword evidence="2 3" id="KW-0408">Iron</keyword>
<dbReference type="PIRSF" id="PIRSF004749">
    <property type="entry name" value="Pep_def"/>
    <property type="match status" value="1"/>
</dbReference>
<keyword evidence="3" id="KW-0479">Metal-binding</keyword>
<reference evidence="4" key="1">
    <citation type="journal article" date="2021" name="PeerJ">
        <title>Extensive microbial diversity within the chicken gut microbiome revealed by metagenomics and culture.</title>
        <authorList>
            <person name="Gilroy R."/>
            <person name="Ravi A."/>
            <person name="Getino M."/>
            <person name="Pursley I."/>
            <person name="Horton D.L."/>
            <person name="Alikhan N.F."/>
            <person name="Baker D."/>
            <person name="Gharbi K."/>
            <person name="Hall N."/>
            <person name="Watson M."/>
            <person name="Adriaenssens E.M."/>
            <person name="Foster-Nyarko E."/>
            <person name="Jarju S."/>
            <person name="Secka A."/>
            <person name="Antonio M."/>
            <person name="Oren A."/>
            <person name="Chaudhuri R.R."/>
            <person name="La Ragione R."/>
            <person name="Hildebrand F."/>
            <person name="Pallen M.J."/>
        </authorList>
    </citation>
    <scope>NUCLEOTIDE SEQUENCE</scope>
    <source>
        <strain evidence="4">ChiBcolR8-3208</strain>
    </source>
</reference>
<dbReference type="NCBIfam" id="NF001159">
    <property type="entry name" value="PRK00150.1-3"/>
    <property type="match status" value="1"/>
</dbReference>
<dbReference type="Proteomes" id="UP000824214">
    <property type="component" value="Unassembled WGS sequence"/>
</dbReference>
<evidence type="ECO:0000256" key="1">
    <source>
        <dbReference type="ARBA" id="ARBA00010759"/>
    </source>
</evidence>